<dbReference type="RefSeq" id="WP_143891890.1">
    <property type="nucleotide sequence ID" value="NZ_CP041666.1"/>
</dbReference>
<dbReference type="InterPro" id="IPR036249">
    <property type="entry name" value="Thioredoxin-like_sf"/>
</dbReference>
<gene>
    <name evidence="2" type="ORF">FN924_02295</name>
</gene>
<sequence length="81" mass="9427">MMKQNVVVYVSTGCDECNKVIHHLEDWGVPFIEKNINENKEYFRELQRNKVYGTPAVFTDDEVVLGFQERKLKQTLGIVGH</sequence>
<evidence type="ECO:0000259" key="1">
    <source>
        <dbReference type="Pfam" id="PF00462"/>
    </source>
</evidence>
<dbReference type="Proteomes" id="UP000315215">
    <property type="component" value="Chromosome"/>
</dbReference>
<dbReference type="InterPro" id="IPR002109">
    <property type="entry name" value="Glutaredoxin"/>
</dbReference>
<dbReference type="AlphaFoldDB" id="A0A516KCP6"/>
<name>A0A516KCP6_9BACI</name>
<accession>A0A516KCP6</accession>
<evidence type="ECO:0000313" key="2">
    <source>
        <dbReference type="EMBL" id="QDP39140.1"/>
    </source>
</evidence>
<dbReference type="KEGG" id="aqt:FN924_02295"/>
<feature type="domain" description="Glutaredoxin" evidence="1">
    <location>
        <begin position="6"/>
        <end position="64"/>
    </location>
</feature>
<evidence type="ECO:0000313" key="3">
    <source>
        <dbReference type="Proteomes" id="UP000315215"/>
    </source>
</evidence>
<dbReference type="Pfam" id="PF00462">
    <property type="entry name" value="Glutaredoxin"/>
    <property type="match status" value="1"/>
</dbReference>
<proteinExistence type="predicted"/>
<dbReference type="SUPFAM" id="SSF52833">
    <property type="entry name" value="Thioredoxin-like"/>
    <property type="match status" value="1"/>
</dbReference>
<protein>
    <submittedName>
        <fullName evidence="2">Glutaredoxin family protein</fullName>
    </submittedName>
</protein>
<dbReference type="CDD" id="cd02976">
    <property type="entry name" value="NrdH"/>
    <property type="match status" value="1"/>
</dbReference>
<dbReference type="EMBL" id="CP041666">
    <property type="protein sequence ID" value="QDP39140.1"/>
    <property type="molecule type" value="Genomic_DNA"/>
</dbReference>
<dbReference type="Gene3D" id="3.40.30.10">
    <property type="entry name" value="Glutaredoxin"/>
    <property type="match status" value="1"/>
</dbReference>
<reference evidence="2 3" key="1">
    <citation type="submission" date="2019-07" db="EMBL/GenBank/DDBJ databases">
        <authorList>
            <person name="Li J."/>
        </authorList>
    </citation>
    <scope>NUCLEOTIDE SEQUENCE [LARGE SCALE GENOMIC DNA]</scope>
    <source>
        <strain evidence="2 3">TKL69</strain>
    </source>
</reference>
<keyword evidence="3" id="KW-1185">Reference proteome</keyword>
<organism evidence="2 3">
    <name type="scientific">Radiobacillus deserti</name>
    <dbReference type="NCBI Taxonomy" id="2594883"/>
    <lineage>
        <taxon>Bacteria</taxon>
        <taxon>Bacillati</taxon>
        <taxon>Bacillota</taxon>
        <taxon>Bacilli</taxon>
        <taxon>Bacillales</taxon>
        <taxon>Bacillaceae</taxon>
        <taxon>Radiobacillus</taxon>
    </lineage>
</organism>
<dbReference type="PROSITE" id="PS51354">
    <property type="entry name" value="GLUTAREDOXIN_2"/>
    <property type="match status" value="1"/>
</dbReference>
<dbReference type="OrthoDB" id="9795531at2"/>